<evidence type="ECO:0000313" key="1">
    <source>
        <dbReference type="EMBL" id="KAK1316072.1"/>
    </source>
</evidence>
<keyword evidence="2" id="KW-1185">Reference proteome</keyword>
<evidence type="ECO:0000313" key="2">
    <source>
        <dbReference type="Proteomes" id="UP001180020"/>
    </source>
</evidence>
<dbReference type="GO" id="GO:0009507">
    <property type="term" value="C:chloroplast"/>
    <property type="evidence" value="ECO:0007669"/>
    <property type="project" value="TreeGrafter"/>
</dbReference>
<reference evidence="1" key="1">
    <citation type="journal article" date="2023" name="Nat. Commun.">
        <title>Diploid and tetraploid genomes of Acorus and the evolution of monocots.</title>
        <authorList>
            <person name="Ma L."/>
            <person name="Liu K.W."/>
            <person name="Li Z."/>
            <person name="Hsiao Y.Y."/>
            <person name="Qi Y."/>
            <person name="Fu T."/>
            <person name="Tang G.D."/>
            <person name="Zhang D."/>
            <person name="Sun W.H."/>
            <person name="Liu D.K."/>
            <person name="Li Y."/>
            <person name="Chen G.Z."/>
            <person name="Liu X.D."/>
            <person name="Liao X.Y."/>
            <person name="Jiang Y.T."/>
            <person name="Yu X."/>
            <person name="Hao Y."/>
            <person name="Huang J."/>
            <person name="Zhao X.W."/>
            <person name="Ke S."/>
            <person name="Chen Y.Y."/>
            <person name="Wu W.L."/>
            <person name="Hsu J.L."/>
            <person name="Lin Y.F."/>
            <person name="Huang M.D."/>
            <person name="Li C.Y."/>
            <person name="Huang L."/>
            <person name="Wang Z.W."/>
            <person name="Zhao X."/>
            <person name="Zhong W.Y."/>
            <person name="Peng D.H."/>
            <person name="Ahmad S."/>
            <person name="Lan S."/>
            <person name="Zhang J.S."/>
            <person name="Tsai W.C."/>
            <person name="Van de Peer Y."/>
            <person name="Liu Z.J."/>
        </authorList>
    </citation>
    <scope>NUCLEOTIDE SEQUENCE</scope>
    <source>
        <strain evidence="1">CP</strain>
    </source>
</reference>
<dbReference type="PANTHER" id="PTHR21022">
    <property type="entry name" value="PREPHENATE DEHYDRATASE P PROTEIN"/>
    <property type="match status" value="1"/>
</dbReference>
<dbReference type="Proteomes" id="UP001180020">
    <property type="component" value="Unassembled WGS sequence"/>
</dbReference>
<dbReference type="EMBL" id="JAUJYO010000005">
    <property type="protein sequence ID" value="KAK1316072.1"/>
    <property type="molecule type" value="Genomic_DNA"/>
</dbReference>
<dbReference type="AlphaFoldDB" id="A0AAV9EV60"/>
<protein>
    <submittedName>
        <fullName evidence="1">Uncharacterized protein</fullName>
    </submittedName>
</protein>
<accession>A0AAV9EV60</accession>
<reference evidence="1" key="2">
    <citation type="submission" date="2023-06" db="EMBL/GenBank/DDBJ databases">
        <authorList>
            <person name="Ma L."/>
            <person name="Liu K.-W."/>
            <person name="Li Z."/>
            <person name="Hsiao Y.-Y."/>
            <person name="Qi Y."/>
            <person name="Fu T."/>
            <person name="Tang G."/>
            <person name="Zhang D."/>
            <person name="Sun W.-H."/>
            <person name="Liu D.-K."/>
            <person name="Li Y."/>
            <person name="Chen G.-Z."/>
            <person name="Liu X.-D."/>
            <person name="Liao X.-Y."/>
            <person name="Jiang Y.-T."/>
            <person name="Yu X."/>
            <person name="Hao Y."/>
            <person name="Huang J."/>
            <person name="Zhao X.-W."/>
            <person name="Ke S."/>
            <person name="Chen Y.-Y."/>
            <person name="Wu W.-L."/>
            <person name="Hsu J.-L."/>
            <person name="Lin Y.-F."/>
            <person name="Huang M.-D."/>
            <person name="Li C.-Y."/>
            <person name="Huang L."/>
            <person name="Wang Z.-W."/>
            <person name="Zhao X."/>
            <person name="Zhong W.-Y."/>
            <person name="Peng D.-H."/>
            <person name="Ahmad S."/>
            <person name="Lan S."/>
            <person name="Zhang J.-S."/>
            <person name="Tsai W.-C."/>
            <person name="Van De Peer Y."/>
            <person name="Liu Z.-J."/>
        </authorList>
    </citation>
    <scope>NUCLEOTIDE SEQUENCE</scope>
    <source>
        <strain evidence="1">CP</strain>
        <tissue evidence="1">Leaves</tissue>
    </source>
</reference>
<comment type="caution">
    <text evidence="1">The sequence shown here is derived from an EMBL/GenBank/DDBJ whole genome shotgun (WGS) entry which is preliminary data.</text>
</comment>
<proteinExistence type="predicted"/>
<dbReference type="GO" id="GO:0047769">
    <property type="term" value="F:arogenate dehydratase activity"/>
    <property type="evidence" value="ECO:0007669"/>
    <property type="project" value="TreeGrafter"/>
</dbReference>
<organism evidence="1 2">
    <name type="scientific">Acorus calamus</name>
    <name type="common">Sweet flag</name>
    <dbReference type="NCBI Taxonomy" id="4465"/>
    <lineage>
        <taxon>Eukaryota</taxon>
        <taxon>Viridiplantae</taxon>
        <taxon>Streptophyta</taxon>
        <taxon>Embryophyta</taxon>
        <taxon>Tracheophyta</taxon>
        <taxon>Spermatophyta</taxon>
        <taxon>Magnoliopsida</taxon>
        <taxon>Liliopsida</taxon>
        <taxon>Acoraceae</taxon>
        <taxon>Acorus</taxon>
    </lineage>
</organism>
<sequence>MEGSWGWGFAGEWIESNCRFDFRSSCAILSGKIFLSQQQHDSSSDNAGDSSSASSAAVVAAVNGHVSLDMVSILDQNLLPKPLTTADLSPAPMHGSCLRVAYQGVPDAYNEAATGKAYPNYEAIPCDQFEVAL</sequence>
<gene>
    <name evidence="1" type="ORF">QJS10_CPA05g01083</name>
</gene>
<dbReference type="PANTHER" id="PTHR21022:SF19">
    <property type="entry name" value="PREPHENATE DEHYDRATASE-RELATED"/>
    <property type="match status" value="1"/>
</dbReference>
<name>A0AAV9EV60_ACOCL</name>
<dbReference type="GO" id="GO:0009094">
    <property type="term" value="P:L-phenylalanine biosynthetic process"/>
    <property type="evidence" value="ECO:0007669"/>
    <property type="project" value="TreeGrafter"/>
</dbReference>